<feature type="compositionally biased region" description="Gly residues" evidence="1">
    <location>
        <begin position="99"/>
        <end position="130"/>
    </location>
</feature>
<dbReference type="RefSeq" id="WP_177320232.1">
    <property type="nucleotide sequence ID" value="NZ_FOYL01000001.1"/>
</dbReference>
<feature type="region of interest" description="Disordered" evidence="1">
    <location>
        <begin position="1"/>
        <end position="157"/>
    </location>
</feature>
<evidence type="ECO:0000256" key="1">
    <source>
        <dbReference type="SAM" id="MobiDB-lite"/>
    </source>
</evidence>
<gene>
    <name evidence="3" type="ORF">SAMN04488564_101372</name>
</gene>
<keyword evidence="2" id="KW-0812">Transmembrane</keyword>
<dbReference type="STRING" id="84724.SAMN04488564_101372"/>
<feature type="region of interest" description="Disordered" evidence="1">
    <location>
        <begin position="192"/>
        <end position="233"/>
    </location>
</feature>
<dbReference type="AlphaFoldDB" id="A0A1I6CUW9"/>
<organism evidence="3 4">
    <name type="scientific">Lentzea waywayandensis</name>
    <dbReference type="NCBI Taxonomy" id="84724"/>
    <lineage>
        <taxon>Bacteria</taxon>
        <taxon>Bacillati</taxon>
        <taxon>Actinomycetota</taxon>
        <taxon>Actinomycetes</taxon>
        <taxon>Pseudonocardiales</taxon>
        <taxon>Pseudonocardiaceae</taxon>
        <taxon>Lentzea</taxon>
    </lineage>
</organism>
<sequence>MTCPPQQPGPYGQQPPQQPGYGQQPQPGYGQQPGQPGQQPQPGYGQQPPPGQGQQYGQPPQDPFGQQGPPSGGFQQQGQYGQQGPPSGGFQQQGHQGPPNGGFGQQGHQGPPNGGFGQQGHQGPPNGGFQQGQYGQPGPYGDRQPFGQPGGFGGPPTSKRNNALVAVVAGFAVLLIGGFFAYQYLLDAGDSDNSDTAATNTGTSSEPTSGSTKPASPSSKSSSNSSGSADADAQEVAELFTEKILQGARSGNGDPNDVKDLVCAEAFATMKPQNKAQPNARATVSDVKVSGSTGSFKQSLEGLEGQGTQTAAIIYKLSKAGGNWQVCGIDRVE</sequence>
<feature type="transmembrane region" description="Helical" evidence="2">
    <location>
        <begin position="163"/>
        <end position="185"/>
    </location>
</feature>
<dbReference type="Proteomes" id="UP000198583">
    <property type="component" value="Unassembled WGS sequence"/>
</dbReference>
<keyword evidence="2" id="KW-1133">Transmembrane helix</keyword>
<evidence type="ECO:0000256" key="2">
    <source>
        <dbReference type="SAM" id="Phobius"/>
    </source>
</evidence>
<evidence type="ECO:0000313" key="4">
    <source>
        <dbReference type="Proteomes" id="UP000198583"/>
    </source>
</evidence>
<feature type="compositionally biased region" description="Low complexity" evidence="1">
    <location>
        <begin position="199"/>
        <end position="229"/>
    </location>
</feature>
<accession>A0A1I6CUW9</accession>
<feature type="compositionally biased region" description="Low complexity" evidence="1">
    <location>
        <begin position="9"/>
        <end position="98"/>
    </location>
</feature>
<dbReference type="EMBL" id="FOYL01000001">
    <property type="protein sequence ID" value="SFQ97019.1"/>
    <property type="molecule type" value="Genomic_DNA"/>
</dbReference>
<keyword evidence="2" id="KW-0472">Membrane</keyword>
<name>A0A1I6CUW9_9PSEU</name>
<evidence type="ECO:0000313" key="3">
    <source>
        <dbReference type="EMBL" id="SFQ97019.1"/>
    </source>
</evidence>
<feature type="compositionally biased region" description="Low complexity" evidence="1">
    <location>
        <begin position="131"/>
        <end position="147"/>
    </location>
</feature>
<protein>
    <submittedName>
        <fullName evidence="3">Uncharacterized protein</fullName>
    </submittedName>
</protein>
<proteinExistence type="predicted"/>
<keyword evidence="4" id="KW-1185">Reference proteome</keyword>
<reference evidence="4" key="1">
    <citation type="submission" date="2016-10" db="EMBL/GenBank/DDBJ databases">
        <authorList>
            <person name="Varghese N."/>
            <person name="Submissions S."/>
        </authorList>
    </citation>
    <scope>NUCLEOTIDE SEQUENCE [LARGE SCALE GENOMIC DNA]</scope>
    <source>
        <strain evidence="4">DSM 44232</strain>
    </source>
</reference>